<evidence type="ECO:0000313" key="2">
    <source>
        <dbReference type="EMBL" id="KAK7536828.1"/>
    </source>
</evidence>
<reference evidence="2 3" key="1">
    <citation type="submission" date="2024-04" db="EMBL/GenBank/DDBJ databases">
        <title>Phyllosticta paracitricarpa is synonymous to the EU quarantine fungus P. citricarpa based on phylogenomic analyses.</title>
        <authorList>
            <consortium name="Lawrence Berkeley National Laboratory"/>
            <person name="Van ingen-buijs V.A."/>
            <person name="Van westerhoven A.C."/>
            <person name="Haridas S."/>
            <person name="Skiadas P."/>
            <person name="Martin F."/>
            <person name="Groenewald J.Z."/>
            <person name="Crous P.W."/>
            <person name="Seidl M.F."/>
        </authorList>
    </citation>
    <scope>NUCLEOTIDE SEQUENCE [LARGE SCALE GENOMIC DNA]</scope>
    <source>
        <strain evidence="2 3">CPC 17464</strain>
    </source>
</reference>
<feature type="domain" description="BTB" evidence="1">
    <location>
        <begin position="25"/>
        <end position="87"/>
    </location>
</feature>
<protein>
    <recommendedName>
        <fullName evidence="1">BTB domain-containing protein</fullName>
    </recommendedName>
</protein>
<dbReference type="CDD" id="cd18186">
    <property type="entry name" value="BTB_POZ_ZBTB_KLHL-like"/>
    <property type="match status" value="1"/>
</dbReference>
<proteinExistence type="predicted"/>
<dbReference type="PROSITE" id="PS50097">
    <property type="entry name" value="BTB"/>
    <property type="match status" value="1"/>
</dbReference>
<dbReference type="Proteomes" id="UP001360953">
    <property type="component" value="Unassembled WGS sequence"/>
</dbReference>
<dbReference type="PANTHER" id="PTHR47843">
    <property type="entry name" value="BTB DOMAIN-CONTAINING PROTEIN-RELATED"/>
    <property type="match status" value="1"/>
</dbReference>
<dbReference type="PANTHER" id="PTHR47843:SF5">
    <property type="entry name" value="BTB_POZ DOMAIN PROTEIN"/>
    <property type="match status" value="1"/>
</dbReference>
<dbReference type="GeneID" id="92035936"/>
<dbReference type="SUPFAM" id="SSF54695">
    <property type="entry name" value="POZ domain"/>
    <property type="match status" value="1"/>
</dbReference>
<sequence length="95" mass="10658">MADDDDKLGPLKTGLSDLLESGLFSDLKICCRDGTVYNVHKNILCAQSLFFKNALNPSSNFLEARSNTIKLENDDPAAVKALVEYFYRFKYTTLT</sequence>
<organism evidence="2 3">
    <name type="scientific">Phyllosticta citribraziliensis</name>
    <dbReference type="NCBI Taxonomy" id="989973"/>
    <lineage>
        <taxon>Eukaryota</taxon>
        <taxon>Fungi</taxon>
        <taxon>Dikarya</taxon>
        <taxon>Ascomycota</taxon>
        <taxon>Pezizomycotina</taxon>
        <taxon>Dothideomycetes</taxon>
        <taxon>Dothideomycetes incertae sedis</taxon>
        <taxon>Botryosphaeriales</taxon>
        <taxon>Phyllostictaceae</taxon>
        <taxon>Phyllosticta</taxon>
    </lineage>
</organism>
<evidence type="ECO:0000313" key="3">
    <source>
        <dbReference type="Proteomes" id="UP001360953"/>
    </source>
</evidence>
<accession>A0ABR1LNT9</accession>
<dbReference type="Pfam" id="PF00651">
    <property type="entry name" value="BTB"/>
    <property type="match status" value="1"/>
</dbReference>
<keyword evidence="3" id="KW-1185">Reference proteome</keyword>
<evidence type="ECO:0000259" key="1">
    <source>
        <dbReference type="PROSITE" id="PS50097"/>
    </source>
</evidence>
<dbReference type="InterPro" id="IPR000210">
    <property type="entry name" value="BTB/POZ_dom"/>
</dbReference>
<dbReference type="RefSeq" id="XP_066654979.1">
    <property type="nucleotide sequence ID" value="XM_066803030.1"/>
</dbReference>
<name>A0ABR1LNT9_9PEZI</name>
<dbReference type="InterPro" id="IPR011333">
    <property type="entry name" value="SKP1/BTB/POZ_sf"/>
</dbReference>
<comment type="caution">
    <text evidence="2">The sequence shown here is derived from an EMBL/GenBank/DDBJ whole genome shotgun (WGS) entry which is preliminary data.</text>
</comment>
<dbReference type="EMBL" id="JBBPEH010000006">
    <property type="protein sequence ID" value="KAK7536828.1"/>
    <property type="molecule type" value="Genomic_DNA"/>
</dbReference>
<gene>
    <name evidence="2" type="ORF">J3D65DRAFT_667555</name>
</gene>
<dbReference type="Gene3D" id="3.30.710.10">
    <property type="entry name" value="Potassium Channel Kv1.1, Chain A"/>
    <property type="match status" value="1"/>
</dbReference>